<evidence type="ECO:0000313" key="11">
    <source>
        <dbReference type="Proteomes" id="UP000193920"/>
    </source>
</evidence>
<dbReference type="EMBL" id="MCOG01000233">
    <property type="protein sequence ID" value="ORY23490.1"/>
    <property type="molecule type" value="Genomic_DNA"/>
</dbReference>
<dbReference type="PROSITE" id="PS50157">
    <property type="entry name" value="ZINC_FINGER_C2H2_2"/>
    <property type="match status" value="1"/>
</dbReference>
<keyword evidence="11" id="KW-1185">Reference proteome</keyword>
<dbReference type="CDD" id="cd20908">
    <property type="entry name" value="SUF4-like"/>
    <property type="match status" value="1"/>
</dbReference>
<proteinExistence type="predicted"/>
<gene>
    <name evidence="10" type="ORF">LY90DRAFT_429615</name>
</gene>
<feature type="region of interest" description="Disordered" evidence="7">
    <location>
        <begin position="98"/>
        <end position="152"/>
    </location>
</feature>
<evidence type="ECO:0000256" key="7">
    <source>
        <dbReference type="SAM" id="MobiDB-lite"/>
    </source>
</evidence>
<feature type="compositionally biased region" description="Polar residues" evidence="7">
    <location>
        <begin position="110"/>
        <end position="139"/>
    </location>
</feature>
<dbReference type="InterPro" id="IPR003656">
    <property type="entry name" value="Znf_BED"/>
</dbReference>
<dbReference type="Gene3D" id="3.30.160.60">
    <property type="entry name" value="Classic Zinc Finger"/>
    <property type="match status" value="1"/>
</dbReference>
<evidence type="ECO:0000256" key="3">
    <source>
        <dbReference type="ARBA" id="ARBA00022771"/>
    </source>
</evidence>
<evidence type="ECO:0000259" key="8">
    <source>
        <dbReference type="PROSITE" id="PS50157"/>
    </source>
</evidence>
<evidence type="ECO:0000259" key="9">
    <source>
        <dbReference type="PROSITE" id="PS50808"/>
    </source>
</evidence>
<comment type="subcellular location">
    <subcellularLocation>
        <location evidence="1">Nucleus</location>
    </subcellularLocation>
</comment>
<comment type="caution">
    <text evidence="10">The sequence shown here is derived from an EMBL/GenBank/DDBJ whole genome shotgun (WGS) entry which is preliminary data.</text>
</comment>
<dbReference type="InterPro" id="IPR013087">
    <property type="entry name" value="Znf_C2H2_type"/>
</dbReference>
<dbReference type="GO" id="GO:0003677">
    <property type="term" value="F:DNA binding"/>
    <property type="evidence" value="ECO:0007669"/>
    <property type="project" value="InterPro"/>
</dbReference>
<dbReference type="SMART" id="SM00355">
    <property type="entry name" value="ZnF_C2H2"/>
    <property type="match status" value="2"/>
</dbReference>
<dbReference type="PROSITE" id="PS50808">
    <property type="entry name" value="ZF_BED"/>
    <property type="match status" value="1"/>
</dbReference>
<keyword evidence="3 6" id="KW-0863">Zinc-finger</keyword>
<keyword evidence="5" id="KW-0539">Nucleus</keyword>
<organism evidence="10 11">
    <name type="scientific">Neocallimastix californiae</name>
    <dbReference type="NCBI Taxonomy" id="1754190"/>
    <lineage>
        <taxon>Eukaryota</taxon>
        <taxon>Fungi</taxon>
        <taxon>Fungi incertae sedis</taxon>
        <taxon>Chytridiomycota</taxon>
        <taxon>Chytridiomycota incertae sedis</taxon>
        <taxon>Neocallimastigomycetes</taxon>
        <taxon>Neocallimastigales</taxon>
        <taxon>Neocallimastigaceae</taxon>
        <taxon>Neocallimastix</taxon>
    </lineage>
</organism>
<accession>A0A1Y2AMG7</accession>
<sequence length="213" mass="23819">MGKKKKRPQIKPWCWYCNRDFEDENVLIQHQKAKHFKCVTCHKKLSSTRGMVIHASQVHNEEVTKVPNALPGRDSTDIDVYGMYGIPPEDYKAHVDKISGAGPSKKRLLNSEQQSQETGQNLNNSTGILTPGQTSNSSIIPPGRPPAPTPLYSTVSLVNSMNTMAPRPNSVYQAPPVMPPRYPMVPNLYRPPVAPYYRPQMGYQNGSIPPRPK</sequence>
<dbReference type="GO" id="GO:0008270">
    <property type="term" value="F:zinc ion binding"/>
    <property type="evidence" value="ECO:0007669"/>
    <property type="project" value="UniProtKB-KW"/>
</dbReference>
<dbReference type="Proteomes" id="UP000193920">
    <property type="component" value="Unassembled WGS sequence"/>
</dbReference>
<dbReference type="PROSITE" id="PS00028">
    <property type="entry name" value="ZINC_FINGER_C2H2_1"/>
    <property type="match status" value="1"/>
</dbReference>
<dbReference type="AlphaFoldDB" id="A0A1Y2AMG7"/>
<evidence type="ECO:0000256" key="1">
    <source>
        <dbReference type="ARBA" id="ARBA00004123"/>
    </source>
</evidence>
<reference evidence="10 11" key="1">
    <citation type="submission" date="2016-08" db="EMBL/GenBank/DDBJ databases">
        <title>A Parts List for Fungal Cellulosomes Revealed by Comparative Genomics.</title>
        <authorList>
            <consortium name="DOE Joint Genome Institute"/>
            <person name="Haitjema C.H."/>
            <person name="Gilmore S.P."/>
            <person name="Henske J.K."/>
            <person name="Solomon K.V."/>
            <person name="De Groot R."/>
            <person name="Kuo A."/>
            <person name="Mondo S.J."/>
            <person name="Salamov A.A."/>
            <person name="Labutti K."/>
            <person name="Zhao Z."/>
            <person name="Chiniquy J."/>
            <person name="Barry K."/>
            <person name="Brewer H.M."/>
            <person name="Purvine S.O."/>
            <person name="Wright A.T."/>
            <person name="Boxma B."/>
            <person name="Van Alen T."/>
            <person name="Hackstein J.H."/>
            <person name="Baker S.E."/>
            <person name="Grigoriev I.V."/>
            <person name="O'Malley M.A."/>
        </authorList>
    </citation>
    <scope>NUCLEOTIDE SEQUENCE [LARGE SCALE GENOMIC DNA]</scope>
    <source>
        <strain evidence="10 11">G1</strain>
    </source>
</reference>
<evidence type="ECO:0000256" key="5">
    <source>
        <dbReference type="ARBA" id="ARBA00023242"/>
    </source>
</evidence>
<dbReference type="PANTHER" id="PTHR23215">
    <property type="entry name" value="ZINC FINGER PROTEIN 207"/>
    <property type="match status" value="1"/>
</dbReference>
<dbReference type="PANTHER" id="PTHR23215:SF0">
    <property type="entry name" value="BUB3-INTERACTING AND GLEBS MOTIF-CONTAINING PROTEIN ZNF207"/>
    <property type="match status" value="1"/>
</dbReference>
<feature type="domain" description="C2H2-type" evidence="8">
    <location>
        <begin position="36"/>
        <end position="64"/>
    </location>
</feature>
<evidence type="ECO:0000313" key="10">
    <source>
        <dbReference type="EMBL" id="ORY23490.1"/>
    </source>
</evidence>
<evidence type="ECO:0008006" key="12">
    <source>
        <dbReference type="Google" id="ProtNLM"/>
    </source>
</evidence>
<evidence type="ECO:0000256" key="2">
    <source>
        <dbReference type="ARBA" id="ARBA00022723"/>
    </source>
</evidence>
<dbReference type="OrthoDB" id="1306014at2759"/>
<dbReference type="STRING" id="1754190.A0A1Y2AMG7"/>
<protein>
    <recommendedName>
        <fullName evidence="12">BED-type domain-containing protein</fullName>
    </recommendedName>
</protein>
<feature type="domain" description="BED-type" evidence="9">
    <location>
        <begin position="7"/>
        <end position="66"/>
    </location>
</feature>
<keyword evidence="2" id="KW-0479">Metal-binding</keyword>
<evidence type="ECO:0000256" key="6">
    <source>
        <dbReference type="PROSITE-ProRule" id="PRU00042"/>
    </source>
</evidence>
<dbReference type="GO" id="GO:0005634">
    <property type="term" value="C:nucleus"/>
    <property type="evidence" value="ECO:0007669"/>
    <property type="project" value="UniProtKB-SubCell"/>
</dbReference>
<keyword evidence="4" id="KW-0862">Zinc</keyword>
<evidence type="ECO:0000256" key="4">
    <source>
        <dbReference type="ARBA" id="ARBA00022833"/>
    </source>
</evidence>
<name>A0A1Y2AMG7_9FUNG</name>